<evidence type="ECO:0000256" key="2">
    <source>
        <dbReference type="SAM" id="MobiDB-lite"/>
    </source>
</evidence>
<dbReference type="GO" id="GO:0000136">
    <property type="term" value="C:mannan polymerase complex"/>
    <property type="evidence" value="ECO:0007669"/>
    <property type="project" value="TreeGrafter"/>
</dbReference>
<evidence type="ECO:0008006" key="5">
    <source>
        <dbReference type="Google" id="ProtNLM"/>
    </source>
</evidence>
<sequence>MQAIGDCVRNSYGSQQDAFEAAFQQAGIYCAGLEASYQDELLRVQKRGFYDPIPGSYVAFGGSDPINEISAVAIRSWPRFWKWWSQAVHKDGKWRLSQRGWNYLQRQPGWNEWQAYWQRNNAGWDTWSADVNKPTSTGRKPGLKKRDAEPARGHVAGRPSNAQEGHGSSNHQSNFREGSRAGQGWRGRVAGSHEDGKTEQGWQEASREGHGSQRQGGRPEQWSEGRQAWRQIQEQGAQRQSEQGRQGTWTRLNPHHRYELLTDDGALEYVETNFGPEGTNRPDIVETYKALSLNLRIIQSDLLRYMIMYIDGGIWADIDVSALKPVRSWIPRGFDEHDIDMVIGIETDEPQLSEHRVLGSKAASFCHLPEIKARPFMSCILNFDKVLSGTGPSAFTNAILAQMTATRGEKTTWETFHQMMDSKVVGGVLVLPSEAFAAGTGHSSSGNHAGSRSLVQHHFHASSWTSRHQRFKHPIYGEVEKCNWDPDCVKLWDANTAWFKALPEEEQLRMMEKKRLDSSDDQNDQIPIAVKKAHQV</sequence>
<protein>
    <recommendedName>
        <fullName evidence="5">Glycosyltransferase family 32 protein</fullName>
    </recommendedName>
</protein>
<comment type="similarity">
    <text evidence="1">Belongs to the glycosyltransferase 32 family.</text>
</comment>
<dbReference type="Pfam" id="PF04488">
    <property type="entry name" value="Gly_transf_sug"/>
    <property type="match status" value="1"/>
</dbReference>
<evidence type="ECO:0000313" key="3">
    <source>
        <dbReference type="EMBL" id="KAF2770861.1"/>
    </source>
</evidence>
<evidence type="ECO:0000313" key="4">
    <source>
        <dbReference type="Proteomes" id="UP000799436"/>
    </source>
</evidence>
<proteinExistence type="inferred from homology"/>
<reference evidence="3" key="1">
    <citation type="journal article" date="2020" name="Stud. Mycol.">
        <title>101 Dothideomycetes genomes: a test case for predicting lifestyles and emergence of pathogens.</title>
        <authorList>
            <person name="Haridas S."/>
            <person name="Albert R."/>
            <person name="Binder M."/>
            <person name="Bloem J."/>
            <person name="Labutti K."/>
            <person name="Salamov A."/>
            <person name="Andreopoulos B."/>
            <person name="Baker S."/>
            <person name="Barry K."/>
            <person name="Bills G."/>
            <person name="Bluhm B."/>
            <person name="Cannon C."/>
            <person name="Castanera R."/>
            <person name="Culley D."/>
            <person name="Daum C."/>
            <person name="Ezra D."/>
            <person name="Gonzalez J."/>
            <person name="Henrissat B."/>
            <person name="Kuo A."/>
            <person name="Liang C."/>
            <person name="Lipzen A."/>
            <person name="Lutzoni F."/>
            <person name="Magnuson J."/>
            <person name="Mondo S."/>
            <person name="Nolan M."/>
            <person name="Ohm R."/>
            <person name="Pangilinan J."/>
            <person name="Park H.-J."/>
            <person name="Ramirez L."/>
            <person name="Alfaro M."/>
            <person name="Sun H."/>
            <person name="Tritt A."/>
            <person name="Yoshinaga Y."/>
            <person name="Zwiers L.-H."/>
            <person name="Turgeon B."/>
            <person name="Goodwin S."/>
            <person name="Spatafora J."/>
            <person name="Crous P."/>
            <person name="Grigoriev I."/>
        </authorList>
    </citation>
    <scope>NUCLEOTIDE SEQUENCE</scope>
    <source>
        <strain evidence="3">CBS 116005</strain>
    </source>
</reference>
<dbReference type="OrthoDB" id="409543at2759"/>
<dbReference type="Gene3D" id="3.90.550.20">
    <property type="match status" value="1"/>
</dbReference>
<feature type="region of interest" description="Disordered" evidence="2">
    <location>
        <begin position="514"/>
        <end position="536"/>
    </location>
</feature>
<organism evidence="3 4">
    <name type="scientific">Teratosphaeria nubilosa</name>
    <dbReference type="NCBI Taxonomy" id="161662"/>
    <lineage>
        <taxon>Eukaryota</taxon>
        <taxon>Fungi</taxon>
        <taxon>Dikarya</taxon>
        <taxon>Ascomycota</taxon>
        <taxon>Pezizomycotina</taxon>
        <taxon>Dothideomycetes</taxon>
        <taxon>Dothideomycetidae</taxon>
        <taxon>Mycosphaerellales</taxon>
        <taxon>Teratosphaeriaceae</taxon>
        <taxon>Teratosphaeria</taxon>
    </lineage>
</organism>
<dbReference type="EMBL" id="ML995823">
    <property type="protein sequence ID" value="KAF2770861.1"/>
    <property type="molecule type" value="Genomic_DNA"/>
</dbReference>
<dbReference type="InterPro" id="IPR007577">
    <property type="entry name" value="GlycoTrfase_DXD_sugar-bd_CS"/>
</dbReference>
<gene>
    <name evidence="3" type="ORF">EJ03DRAFT_373435</name>
</gene>
<keyword evidence="4" id="KW-1185">Reference proteome</keyword>
<evidence type="ECO:0000256" key="1">
    <source>
        <dbReference type="ARBA" id="ARBA00009003"/>
    </source>
</evidence>
<dbReference type="InterPro" id="IPR039367">
    <property type="entry name" value="Och1-like"/>
</dbReference>
<feature type="compositionally biased region" description="Polar residues" evidence="2">
    <location>
        <begin position="160"/>
        <end position="176"/>
    </location>
</feature>
<dbReference type="GO" id="GO:0006487">
    <property type="term" value="P:protein N-linked glycosylation"/>
    <property type="evidence" value="ECO:0007669"/>
    <property type="project" value="TreeGrafter"/>
</dbReference>
<dbReference type="PANTHER" id="PTHR31834:SF8">
    <property type="entry name" value="TRANSFERASE, PUTATIVE (AFU_ORTHOLOGUE AFUA_6G14040)-RELATED"/>
    <property type="match status" value="1"/>
</dbReference>
<dbReference type="SUPFAM" id="SSF53448">
    <property type="entry name" value="Nucleotide-diphospho-sugar transferases"/>
    <property type="match status" value="1"/>
</dbReference>
<accession>A0A6G1LD37</accession>
<feature type="compositionally biased region" description="Polar residues" evidence="2">
    <location>
        <begin position="230"/>
        <end position="251"/>
    </location>
</feature>
<feature type="region of interest" description="Disordered" evidence="2">
    <location>
        <begin position="125"/>
        <end position="251"/>
    </location>
</feature>
<name>A0A6G1LD37_9PEZI</name>
<dbReference type="Proteomes" id="UP000799436">
    <property type="component" value="Unassembled WGS sequence"/>
</dbReference>
<dbReference type="InterPro" id="IPR029044">
    <property type="entry name" value="Nucleotide-diphossugar_trans"/>
</dbReference>
<dbReference type="GO" id="GO:0000009">
    <property type="term" value="F:alpha-1,6-mannosyltransferase activity"/>
    <property type="evidence" value="ECO:0007669"/>
    <property type="project" value="InterPro"/>
</dbReference>
<dbReference type="AlphaFoldDB" id="A0A6G1LD37"/>
<dbReference type="PANTHER" id="PTHR31834">
    <property type="entry name" value="INITIATION-SPECIFIC ALPHA-1,6-MANNOSYLTRANSFERASE"/>
    <property type="match status" value="1"/>
</dbReference>